<name>A0A5P6PFW7_9BRAD</name>
<organism evidence="1 2">
    <name type="scientific">Bradyrhizobium betae</name>
    <dbReference type="NCBI Taxonomy" id="244734"/>
    <lineage>
        <taxon>Bacteria</taxon>
        <taxon>Pseudomonadati</taxon>
        <taxon>Pseudomonadota</taxon>
        <taxon>Alphaproteobacteria</taxon>
        <taxon>Hyphomicrobiales</taxon>
        <taxon>Nitrobacteraceae</taxon>
        <taxon>Bradyrhizobium</taxon>
    </lineage>
</organism>
<gene>
    <name evidence="1" type="ORF">F8237_22825</name>
</gene>
<accession>A0A5P6PFW7</accession>
<reference evidence="2" key="1">
    <citation type="submission" date="2019-10" db="EMBL/GenBank/DDBJ databases">
        <title>Complete Genome Sequence of Bradyrhizobium betae type strain PL7HG1T.</title>
        <authorList>
            <person name="Bromfield E.S.P."/>
            <person name="Cloutier S."/>
        </authorList>
    </citation>
    <scope>NUCLEOTIDE SEQUENCE [LARGE SCALE GENOMIC DNA]</scope>
    <source>
        <strain evidence="2">PL7HG1</strain>
    </source>
</reference>
<proteinExistence type="predicted"/>
<dbReference type="AlphaFoldDB" id="A0A5P6PFW7"/>
<dbReference type="OrthoDB" id="8454620at2"/>
<dbReference type="Proteomes" id="UP000325641">
    <property type="component" value="Chromosome"/>
</dbReference>
<protein>
    <submittedName>
        <fullName evidence="1">Uncharacterized protein</fullName>
    </submittedName>
</protein>
<sequence length="97" mass="10568">MRPPPLSIGRNTSVKLVEPSSCSSPSTIVFIGRNHRSQWVAQEQNGLYGGLFVSRAQAVKYALFENGQHPETIVELPREIELDMGKSPSSNSARSAA</sequence>
<evidence type="ECO:0000313" key="1">
    <source>
        <dbReference type="EMBL" id="QFI77277.1"/>
    </source>
</evidence>
<dbReference type="EMBL" id="CP044543">
    <property type="protein sequence ID" value="QFI77277.1"/>
    <property type="molecule type" value="Genomic_DNA"/>
</dbReference>
<evidence type="ECO:0000313" key="2">
    <source>
        <dbReference type="Proteomes" id="UP000325641"/>
    </source>
</evidence>
<dbReference type="KEGG" id="bbet:F8237_22825"/>